<feature type="region of interest" description="Disordered" evidence="1">
    <location>
        <begin position="26"/>
        <end position="79"/>
    </location>
</feature>
<accession>A0ABT9XU16</accession>
<dbReference type="RefSeq" id="WP_307407531.1">
    <property type="nucleotide sequence ID" value="NZ_JAUSTW010000003.1"/>
</dbReference>
<proteinExistence type="predicted"/>
<reference evidence="2 3" key="1">
    <citation type="submission" date="2023-07" db="EMBL/GenBank/DDBJ databases">
        <title>Genomic Encyclopedia of Type Strains, Phase IV (KMG-IV): sequencing the most valuable type-strain genomes for metagenomic binning, comparative biology and taxonomic classification.</title>
        <authorList>
            <person name="Goeker M."/>
        </authorList>
    </citation>
    <scope>NUCLEOTIDE SEQUENCE [LARGE SCALE GENOMIC DNA]</scope>
    <source>
        <strain evidence="2 3">DSM 27594</strain>
    </source>
</reference>
<dbReference type="Proteomes" id="UP001224122">
    <property type="component" value="Unassembled WGS sequence"/>
</dbReference>
<evidence type="ECO:0000256" key="1">
    <source>
        <dbReference type="SAM" id="MobiDB-lite"/>
    </source>
</evidence>
<sequence>MKAKLLLMIFLVIVFSGGRMALAHEGDKKMPASSSQSEHNIEGMDMSGKGKNMDMSGSKKDDSMAGMDMSGHSHSEAQVKETPANIKVLGSYGAVNSSFIIIGVWNKWFRRKDDSDGNSK</sequence>
<evidence type="ECO:0000313" key="3">
    <source>
        <dbReference type="Proteomes" id="UP001224122"/>
    </source>
</evidence>
<keyword evidence="3" id="KW-1185">Reference proteome</keyword>
<comment type="caution">
    <text evidence="2">The sequence shown here is derived from an EMBL/GenBank/DDBJ whole genome shotgun (WGS) entry which is preliminary data.</text>
</comment>
<dbReference type="EMBL" id="JAUSTW010000003">
    <property type="protein sequence ID" value="MDQ0199040.1"/>
    <property type="molecule type" value="Genomic_DNA"/>
</dbReference>
<name>A0ABT9XU16_9BACI</name>
<protein>
    <submittedName>
        <fullName evidence="2">Uncharacterized protein</fullName>
    </submittedName>
</protein>
<evidence type="ECO:0000313" key="2">
    <source>
        <dbReference type="EMBL" id="MDQ0199040.1"/>
    </source>
</evidence>
<gene>
    <name evidence="2" type="ORF">J2S10_002198</name>
</gene>
<organism evidence="2 3">
    <name type="scientific">Neobacillus ginsengisoli</name>
    <dbReference type="NCBI Taxonomy" id="904295"/>
    <lineage>
        <taxon>Bacteria</taxon>
        <taxon>Bacillati</taxon>
        <taxon>Bacillota</taxon>
        <taxon>Bacilli</taxon>
        <taxon>Bacillales</taxon>
        <taxon>Bacillaceae</taxon>
        <taxon>Neobacillus</taxon>
    </lineage>
</organism>